<keyword evidence="8" id="KW-1185">Reference proteome</keyword>
<evidence type="ECO:0000256" key="1">
    <source>
        <dbReference type="ARBA" id="ARBA00022737"/>
    </source>
</evidence>
<evidence type="ECO:0000256" key="2">
    <source>
        <dbReference type="ARBA" id="ARBA00022803"/>
    </source>
</evidence>
<dbReference type="InterPro" id="IPR019734">
    <property type="entry name" value="TPR_rpt"/>
</dbReference>
<dbReference type="EMBL" id="CP136051">
    <property type="protein sequence ID" value="WOK06113.1"/>
    <property type="molecule type" value="Genomic_DNA"/>
</dbReference>
<feature type="repeat" description="TPR" evidence="3">
    <location>
        <begin position="279"/>
        <end position="312"/>
    </location>
</feature>
<dbReference type="Pfam" id="PF13424">
    <property type="entry name" value="TPR_12"/>
    <property type="match status" value="4"/>
</dbReference>
<evidence type="ECO:0000313" key="7">
    <source>
        <dbReference type="EMBL" id="WOK06113.1"/>
    </source>
</evidence>
<keyword evidence="4" id="KW-0175">Coiled coil</keyword>
<dbReference type="RefSeq" id="WP_317488850.1">
    <property type="nucleotide sequence ID" value="NZ_CP136051.1"/>
</dbReference>
<evidence type="ECO:0000256" key="3">
    <source>
        <dbReference type="PROSITE-ProRule" id="PRU00339"/>
    </source>
</evidence>
<sequence length="1072" mass="120660">MKTPILFFKGFLIFFLTIAFLPTSAQYKFDSKPFKKTFEKAKKAYDGYDYATILDLEADLLKFSEPKKDTLTALIYSFLGESYDVEGDPMKAYDYYKKEYALRQSIQDKSEYNYGGLLFNLAFYAMGLGDYQESEKLFLELVDEDKKAYGDKSEEYARTVKNLADLYKSMGRYKDSETTLRKLMREIDSDNPNYPSVVTNLAILYTATGEYSKSERTFERALELLENSVGSASVDYVVALSSLSYLYQSAGRYSEAEETLTEANSILNRLQGENEQVKSLIYNYTGTVKFRMGLYEEAVNYFTQALKIDSTLYGVESPLYAYSLDALGSVYNYMGNHTQSIEAYEMAMQIIGDVMGADSFDYSYTQANLALAYINDGQLEKALSTMTEVLATDKAVLGGDHPDYANSVHNMGNLQFKRENYGEADKYYSESLRIRKRALGATHPKYAETTNKLAILKWAQKDSKGAEAFYKETFDNFFTQINAYFPILSEDEKATFYYTKLRTAFEEFNSFAIDRFQDNPALIGDMYNIQLATKGLILYATNKVRESILNSGDTVIINKYQDWISQKEKIAKLYSSNDEELDIRNRKIDSLSNIANSLERELSTASAAFSNTFVKKDYTWQNVRDKLKPGEAAVEIIRFREFKPDSSGIFTDNVFYAALIVRSDTKDNPDLVIIRNGNQMEDRYLANYRNAIRYKIEEDFSYGLFWKPIANKLEGVKKVYLSPDGAFNQISIYTLRNPDTGNYTLDEIEIQVVTNTKDLVEERKQSALQTKDGKAVLIGYPNYNKGAFEDIKAEEAIASSVVAAAAEGGGDSRGVRGTRGTRGTRGSRGSDGEESASRGLTRGASRGLPRGIRGNLNRYINSDDLLALLPGTKVEVEKINALYTSSKTSSEVVLGDNAIETSLKSVKYPRTLHVATHGFFLEDPKPEEAIDTKYIENPLLKSGLVFAGANSFLATGEMTDDDGILTAYEAMNLNLDGTELVVLSACETGLGEVQNGEGVYGLQRAFRVAGAKSMIMSMWTVDDDATQELMTHFYENWLKTGDKHASFINAQKSLKKKYPEPYYWGAFIMVGE</sequence>
<dbReference type="InterPro" id="IPR011990">
    <property type="entry name" value="TPR-like_helical_dom_sf"/>
</dbReference>
<feature type="repeat" description="TPR" evidence="3">
    <location>
        <begin position="195"/>
        <end position="228"/>
    </location>
</feature>
<evidence type="ECO:0000256" key="5">
    <source>
        <dbReference type="SAM" id="MobiDB-lite"/>
    </source>
</evidence>
<feature type="coiled-coil region" evidence="4">
    <location>
        <begin position="581"/>
        <end position="608"/>
    </location>
</feature>
<proteinExistence type="predicted"/>
<reference evidence="7 8" key="1">
    <citation type="journal article" date="2023" name="Microbiol. Resour. Announc.">
        <title>Complete Genome Sequence of Imperialibacter roseus strain P4T.</title>
        <authorList>
            <person name="Tizabi D.R."/>
            <person name="Bachvaroff T."/>
            <person name="Hill R.T."/>
        </authorList>
    </citation>
    <scope>NUCLEOTIDE SEQUENCE [LARGE SCALE GENOMIC DNA]</scope>
    <source>
        <strain evidence="7 8">P4T</strain>
    </source>
</reference>
<dbReference type="Gene3D" id="1.25.40.10">
    <property type="entry name" value="Tetratricopeptide repeat domain"/>
    <property type="match status" value="3"/>
</dbReference>
<evidence type="ECO:0000259" key="6">
    <source>
        <dbReference type="Pfam" id="PF12770"/>
    </source>
</evidence>
<organism evidence="7 8">
    <name type="scientific">Imperialibacter roseus</name>
    <dbReference type="NCBI Taxonomy" id="1324217"/>
    <lineage>
        <taxon>Bacteria</taxon>
        <taxon>Pseudomonadati</taxon>
        <taxon>Bacteroidota</taxon>
        <taxon>Cytophagia</taxon>
        <taxon>Cytophagales</taxon>
        <taxon>Flammeovirgaceae</taxon>
        <taxon>Imperialibacter</taxon>
    </lineage>
</organism>
<feature type="coiled-coil region" evidence="4">
    <location>
        <begin position="253"/>
        <end position="280"/>
    </location>
</feature>
<dbReference type="PANTHER" id="PTHR45641">
    <property type="entry name" value="TETRATRICOPEPTIDE REPEAT PROTEIN (AFU_ORTHOLOGUE AFUA_6G03870)"/>
    <property type="match status" value="1"/>
</dbReference>
<dbReference type="Pfam" id="PF13374">
    <property type="entry name" value="TPR_10"/>
    <property type="match status" value="1"/>
</dbReference>
<evidence type="ECO:0000313" key="8">
    <source>
        <dbReference type="Proteomes" id="UP001302349"/>
    </source>
</evidence>
<dbReference type="Proteomes" id="UP001302349">
    <property type="component" value="Chromosome"/>
</dbReference>
<accession>A0ABZ0INU1</accession>
<keyword evidence="1" id="KW-0677">Repeat</keyword>
<dbReference type="SMART" id="SM00028">
    <property type="entry name" value="TPR"/>
    <property type="match status" value="9"/>
</dbReference>
<dbReference type="InterPro" id="IPR024983">
    <property type="entry name" value="CHAT_dom"/>
</dbReference>
<keyword evidence="2 3" id="KW-0802">TPR repeat</keyword>
<dbReference type="PROSITE" id="PS50005">
    <property type="entry name" value="TPR"/>
    <property type="match status" value="3"/>
</dbReference>
<dbReference type="Pfam" id="PF12770">
    <property type="entry name" value="CHAT"/>
    <property type="match status" value="1"/>
</dbReference>
<name>A0ABZ0INU1_9BACT</name>
<gene>
    <name evidence="7" type="ORF">RT717_23845</name>
</gene>
<feature type="region of interest" description="Disordered" evidence="5">
    <location>
        <begin position="808"/>
        <end position="849"/>
    </location>
</feature>
<protein>
    <submittedName>
        <fullName evidence="7">CHAT domain-containing protein</fullName>
    </submittedName>
</protein>
<dbReference type="PANTHER" id="PTHR45641:SF19">
    <property type="entry name" value="NEPHROCYSTIN-3"/>
    <property type="match status" value="1"/>
</dbReference>
<feature type="domain" description="CHAT" evidence="6">
    <location>
        <begin position="703"/>
        <end position="1072"/>
    </location>
</feature>
<evidence type="ECO:0000256" key="4">
    <source>
        <dbReference type="SAM" id="Coils"/>
    </source>
</evidence>
<dbReference type="SUPFAM" id="SSF48452">
    <property type="entry name" value="TPR-like"/>
    <property type="match status" value="4"/>
</dbReference>
<feature type="repeat" description="TPR" evidence="3">
    <location>
        <begin position="405"/>
        <end position="438"/>
    </location>
</feature>